<evidence type="ECO:0000313" key="2">
    <source>
        <dbReference type="EMBL" id="QSE87171.1"/>
    </source>
</evidence>
<feature type="transmembrane region" description="Helical" evidence="1">
    <location>
        <begin position="16"/>
        <end position="34"/>
    </location>
</feature>
<gene>
    <name evidence="2" type="ORF">JWS13_00215</name>
</gene>
<evidence type="ECO:0000256" key="1">
    <source>
        <dbReference type="SAM" id="Phobius"/>
    </source>
</evidence>
<sequence>MNNTQSGQKALNDNDLLALIFLFPFLLPFALALVPQWRDTAATWLLDHQVLVTAADALWVLPGIDAGVDGRRLIILIAVAVILIAGSLTAVRAAYHRRAFRRLQSGDRQ</sequence>
<keyword evidence="1" id="KW-1133">Transmembrane helix</keyword>
<name>A0A974ZR63_9NOCA</name>
<keyword evidence="3" id="KW-1185">Reference proteome</keyword>
<dbReference type="RefSeq" id="WP_206003907.1">
    <property type="nucleotide sequence ID" value="NZ_CP070614.1"/>
</dbReference>
<reference evidence="2 3" key="2">
    <citation type="journal article" date="2022" name="Arch. Microbiol.">
        <title>Rhodococcus pseudokoreensis sp. nov. isolated from the rhizosphere of young M26 apple rootstocks.</title>
        <authorList>
            <person name="Kampfer P."/>
            <person name="Glaeser S.P."/>
            <person name="Blom J."/>
            <person name="Wolf J."/>
            <person name="Benning S."/>
            <person name="Schloter M."/>
            <person name="Neumann-Schaal M."/>
        </authorList>
    </citation>
    <scope>NUCLEOTIDE SEQUENCE [LARGE SCALE GENOMIC DNA]</scope>
    <source>
        <strain evidence="2 3">R79</strain>
    </source>
</reference>
<keyword evidence="1" id="KW-0812">Transmembrane</keyword>
<protein>
    <submittedName>
        <fullName evidence="2">Uncharacterized protein</fullName>
    </submittedName>
</protein>
<organism evidence="2 3">
    <name type="scientific">Rhodococcus pseudokoreensis</name>
    <dbReference type="NCBI Taxonomy" id="2811421"/>
    <lineage>
        <taxon>Bacteria</taxon>
        <taxon>Bacillati</taxon>
        <taxon>Actinomycetota</taxon>
        <taxon>Actinomycetes</taxon>
        <taxon>Mycobacteriales</taxon>
        <taxon>Nocardiaceae</taxon>
        <taxon>Rhodococcus</taxon>
    </lineage>
</organism>
<feature type="transmembrane region" description="Helical" evidence="1">
    <location>
        <begin position="73"/>
        <end position="95"/>
    </location>
</feature>
<dbReference type="EMBL" id="CP070614">
    <property type="protein sequence ID" value="QSE87171.1"/>
    <property type="molecule type" value="Genomic_DNA"/>
</dbReference>
<evidence type="ECO:0000313" key="3">
    <source>
        <dbReference type="Proteomes" id="UP000662986"/>
    </source>
</evidence>
<dbReference type="Proteomes" id="UP000662986">
    <property type="component" value="Plasmid unnamed5"/>
</dbReference>
<keyword evidence="1" id="KW-0472">Membrane</keyword>
<proteinExistence type="predicted"/>
<geneLocation type="plasmid" evidence="2 3">
    <name>unnamed5</name>
</geneLocation>
<keyword evidence="2" id="KW-0614">Plasmid</keyword>
<accession>A0A974ZR63</accession>
<reference evidence="2 3" key="1">
    <citation type="journal article" date="2021" name="Microbiol. Resour. Announc.">
        <title>Complete Genome Sequences of Two Rhodococcus sp. Strains with Large and Linear Chromosomes, Isolated from Apple Rhizosphere.</title>
        <authorList>
            <person name="Benning S."/>
            <person name="Brugnone N."/>
            <person name="Siani R."/>
            <person name="Kublik S."/>
            <person name="Schloter M."/>
            <person name="Rad V."/>
        </authorList>
    </citation>
    <scope>NUCLEOTIDE SEQUENCE [LARGE SCALE GENOMIC DNA]</scope>
    <source>
        <strain evidence="2 3">R79</strain>
    </source>
</reference>